<proteinExistence type="predicted"/>
<accession>A0ABM8W127</accession>
<keyword evidence="2" id="KW-1185">Reference proteome</keyword>
<dbReference type="Proteomes" id="UP000789901">
    <property type="component" value="Unassembled WGS sequence"/>
</dbReference>
<gene>
    <name evidence="1" type="ORF">GMARGA_LOCUS2034</name>
</gene>
<evidence type="ECO:0000313" key="2">
    <source>
        <dbReference type="Proteomes" id="UP000789901"/>
    </source>
</evidence>
<organism evidence="1 2">
    <name type="scientific">Gigaspora margarita</name>
    <dbReference type="NCBI Taxonomy" id="4874"/>
    <lineage>
        <taxon>Eukaryota</taxon>
        <taxon>Fungi</taxon>
        <taxon>Fungi incertae sedis</taxon>
        <taxon>Mucoromycota</taxon>
        <taxon>Glomeromycotina</taxon>
        <taxon>Glomeromycetes</taxon>
        <taxon>Diversisporales</taxon>
        <taxon>Gigasporaceae</taxon>
        <taxon>Gigaspora</taxon>
    </lineage>
</organism>
<reference evidence="1 2" key="1">
    <citation type="submission" date="2021-06" db="EMBL/GenBank/DDBJ databases">
        <authorList>
            <person name="Kallberg Y."/>
            <person name="Tangrot J."/>
            <person name="Rosling A."/>
        </authorList>
    </citation>
    <scope>NUCLEOTIDE SEQUENCE [LARGE SCALE GENOMIC DNA]</scope>
    <source>
        <strain evidence="1 2">120-4 pot B 10/14</strain>
    </source>
</reference>
<name>A0ABM8W127_GIGMA</name>
<evidence type="ECO:0000313" key="1">
    <source>
        <dbReference type="EMBL" id="CAG8497576.1"/>
    </source>
</evidence>
<sequence length="55" mass="6170">MYKKPRIAIRVINLTNKLTKLHSVNINEIFGNSAYELDEYVLSDLGSESTNLTAA</sequence>
<comment type="caution">
    <text evidence="1">The sequence shown here is derived from an EMBL/GenBank/DDBJ whole genome shotgun (WGS) entry which is preliminary data.</text>
</comment>
<dbReference type="EMBL" id="CAJVQB010000599">
    <property type="protein sequence ID" value="CAG8497576.1"/>
    <property type="molecule type" value="Genomic_DNA"/>
</dbReference>
<protein>
    <submittedName>
        <fullName evidence="1">15303_t:CDS:1</fullName>
    </submittedName>
</protein>